<dbReference type="RefSeq" id="WP_125149993.1">
    <property type="nucleotide sequence ID" value="NZ_UYIN01000022.1"/>
</dbReference>
<accession>A0ABY6SZU9</accession>
<protein>
    <submittedName>
        <fullName evidence="1">Phage baseplate assembly protein V</fullName>
    </submittedName>
</protein>
<keyword evidence="2" id="KW-1185">Reference proteome</keyword>
<evidence type="ECO:0000313" key="2">
    <source>
        <dbReference type="Proteomes" id="UP000277570"/>
    </source>
</evidence>
<dbReference type="Proteomes" id="UP000277570">
    <property type="component" value="Unassembled WGS sequence"/>
</dbReference>
<comment type="caution">
    <text evidence="1">The sequence shown here is derived from an EMBL/GenBank/DDBJ whole genome shotgun (WGS) entry which is preliminary data.</text>
</comment>
<sequence>MAENSIRTGKISSVNYEDGTVRVYYSDTGNVTTEVPVLNFNGEYKMPKVDDMVLVTHLSNGSSVGIVCGTFWSEGNKPPETGSNIYRKELGESIGEAYIKYDSKTKTMTIKAEKIIFEASDVSKIND</sequence>
<evidence type="ECO:0000313" key="1">
    <source>
        <dbReference type="EMBL" id="VDG74188.1"/>
    </source>
</evidence>
<proteinExistence type="predicted"/>
<dbReference type="EMBL" id="UYIN01000022">
    <property type="protein sequence ID" value="VDG74188.1"/>
    <property type="molecule type" value="Genomic_DNA"/>
</dbReference>
<name>A0ABY6SZU9_9CLOT</name>
<organism evidence="1 2">
    <name type="scientific">Clostridium carnis</name>
    <dbReference type="NCBI Taxonomy" id="1530"/>
    <lineage>
        <taxon>Bacteria</taxon>
        <taxon>Bacillati</taxon>
        <taxon>Bacillota</taxon>
        <taxon>Clostridia</taxon>
        <taxon>Eubacteriales</taxon>
        <taxon>Clostridiaceae</taxon>
        <taxon>Clostridium</taxon>
    </lineage>
</organism>
<dbReference type="Gene3D" id="2.40.50.230">
    <property type="entry name" value="Gp5 N-terminal domain"/>
    <property type="match status" value="1"/>
</dbReference>
<dbReference type="InterPro" id="IPR037026">
    <property type="entry name" value="Vgr_OB-fold_dom_sf"/>
</dbReference>
<reference evidence="1 2" key="1">
    <citation type="submission" date="2018-11" db="EMBL/GenBank/DDBJ databases">
        <authorList>
            <consortium name="Pathogen Informatics"/>
        </authorList>
    </citation>
    <scope>NUCLEOTIDE SEQUENCE [LARGE SCALE GENOMIC DNA]</scope>
    <source>
        <strain evidence="1 2">NCTC10913</strain>
    </source>
</reference>
<gene>
    <name evidence="1" type="ORF">NCTC10913_04568</name>
</gene>